<dbReference type="GO" id="GO:0005737">
    <property type="term" value="C:cytoplasm"/>
    <property type="evidence" value="ECO:0007669"/>
    <property type="project" value="TreeGrafter"/>
</dbReference>
<proteinExistence type="predicted"/>
<dbReference type="EMBL" id="QKYT01000064">
    <property type="protein sequence ID" value="RIA95288.1"/>
    <property type="molecule type" value="Genomic_DNA"/>
</dbReference>
<dbReference type="AlphaFoldDB" id="A0A397TAM3"/>
<dbReference type="SUPFAM" id="SSF143503">
    <property type="entry name" value="PUG domain-like"/>
    <property type="match status" value="1"/>
</dbReference>
<dbReference type="InterPro" id="IPR018997">
    <property type="entry name" value="PUB_domain"/>
</dbReference>
<evidence type="ECO:0000313" key="3">
    <source>
        <dbReference type="EMBL" id="RIA95288.1"/>
    </source>
</evidence>
<feature type="compositionally biased region" description="Basic and acidic residues" evidence="1">
    <location>
        <begin position="172"/>
        <end position="210"/>
    </location>
</feature>
<dbReference type="SMART" id="SM00580">
    <property type="entry name" value="PUG"/>
    <property type="match status" value="1"/>
</dbReference>
<evidence type="ECO:0000256" key="1">
    <source>
        <dbReference type="SAM" id="MobiDB-lite"/>
    </source>
</evidence>
<dbReference type="PANTHER" id="PTHR23153">
    <property type="entry name" value="UBX-RELATED"/>
    <property type="match status" value="1"/>
</dbReference>
<dbReference type="Pfam" id="PF09409">
    <property type="entry name" value="PUB"/>
    <property type="match status" value="1"/>
</dbReference>
<feature type="region of interest" description="Disordered" evidence="1">
    <location>
        <begin position="164"/>
        <end position="234"/>
    </location>
</feature>
<dbReference type="Proteomes" id="UP000265703">
    <property type="component" value="Unassembled WGS sequence"/>
</dbReference>
<accession>A0A397TAM3</accession>
<reference evidence="3 4" key="1">
    <citation type="submission" date="2018-06" db="EMBL/GenBank/DDBJ databases">
        <title>Comparative genomics reveals the genomic features of Rhizophagus irregularis, R. cerebriforme, R. diaphanum and Gigaspora rosea, and their symbiotic lifestyle signature.</title>
        <authorList>
            <person name="Morin E."/>
            <person name="San Clemente H."/>
            <person name="Chen E.C.H."/>
            <person name="De La Providencia I."/>
            <person name="Hainaut M."/>
            <person name="Kuo A."/>
            <person name="Kohler A."/>
            <person name="Murat C."/>
            <person name="Tang N."/>
            <person name="Roy S."/>
            <person name="Loubradou J."/>
            <person name="Henrissat B."/>
            <person name="Grigoriev I.V."/>
            <person name="Corradi N."/>
            <person name="Roux C."/>
            <person name="Martin F.M."/>
        </authorList>
    </citation>
    <scope>NUCLEOTIDE SEQUENCE [LARGE SCALE GENOMIC DNA]</scope>
    <source>
        <strain evidence="3 4">DAOM 227022</strain>
    </source>
</reference>
<keyword evidence="4" id="KW-1185">Reference proteome</keyword>
<dbReference type="CDD" id="cd09212">
    <property type="entry name" value="PUB"/>
    <property type="match status" value="1"/>
</dbReference>
<dbReference type="PANTHER" id="PTHR23153:SF38">
    <property type="entry name" value="UBX DOMAIN-CONTAINING PROTEIN 6"/>
    <property type="match status" value="1"/>
</dbReference>
<gene>
    <name evidence="3" type="ORF">C1645_757890</name>
</gene>
<name>A0A397TAM3_9GLOM</name>
<dbReference type="Gene3D" id="1.20.58.2190">
    <property type="match status" value="1"/>
</dbReference>
<feature type="domain" description="PUB" evidence="2">
    <location>
        <begin position="32"/>
        <end position="101"/>
    </location>
</feature>
<evidence type="ECO:0000259" key="2">
    <source>
        <dbReference type="Pfam" id="PF09409"/>
    </source>
</evidence>
<comment type="caution">
    <text evidence="3">The sequence shown here is derived from an EMBL/GenBank/DDBJ whole genome shotgun (WGS) entry which is preliminary data.</text>
</comment>
<protein>
    <recommendedName>
        <fullName evidence="2">PUB domain-containing protein</fullName>
    </recommendedName>
</protein>
<evidence type="ECO:0000313" key="4">
    <source>
        <dbReference type="Proteomes" id="UP000265703"/>
    </source>
</evidence>
<dbReference type="InterPro" id="IPR036339">
    <property type="entry name" value="PUB-like_dom_sf"/>
</dbReference>
<sequence>MSSPEMKEFQKSLYEEVIIKQISRYNPPLISQKCISTLLKIINNILEEPYNEKFRKLREKNNLINSNVLQITGGREFLVKIGFKSKIVDFEKFFILESTSAGSKKINDDLFLTRQVERLEIAQQLLEDYLKKVTEQAETARRMEEKEKKAKELQKAAILENIEEDKERRHKQQEQLKLRRQLEKETQRHEGIPDANEEKQEVDSFGERNIEQQQPEQPPFYRPYHHSHFEQKKV</sequence>
<dbReference type="OrthoDB" id="49605at2759"/>
<organism evidence="3 4">
    <name type="scientific">Glomus cerebriforme</name>
    <dbReference type="NCBI Taxonomy" id="658196"/>
    <lineage>
        <taxon>Eukaryota</taxon>
        <taxon>Fungi</taxon>
        <taxon>Fungi incertae sedis</taxon>
        <taxon>Mucoromycota</taxon>
        <taxon>Glomeromycotina</taxon>
        <taxon>Glomeromycetes</taxon>
        <taxon>Glomerales</taxon>
        <taxon>Glomeraceae</taxon>
        <taxon>Glomus</taxon>
    </lineage>
</organism>